<dbReference type="EMBL" id="CP121308">
    <property type="protein sequence ID" value="WFP92613.1"/>
    <property type="molecule type" value="Genomic_DNA"/>
</dbReference>
<proteinExistence type="predicted"/>
<accession>A0ABY8HKE8</accession>
<dbReference type="RefSeq" id="WP_255380501.1">
    <property type="nucleotide sequence ID" value="NZ_CAXURO020000001.1"/>
</dbReference>
<keyword evidence="2" id="KW-1185">Reference proteome</keyword>
<gene>
    <name evidence="1" type="ORF">P4B07_09735</name>
</gene>
<sequence>MRIILVALVASVMSILVFKYADHSLGNTQIVATAEQLAAL</sequence>
<organism evidence="1 2">
    <name type="scientific">Ensifer adhaerens</name>
    <name type="common">Sinorhizobium morelense</name>
    <dbReference type="NCBI Taxonomy" id="106592"/>
    <lineage>
        <taxon>Bacteria</taxon>
        <taxon>Pseudomonadati</taxon>
        <taxon>Pseudomonadota</taxon>
        <taxon>Alphaproteobacteria</taxon>
        <taxon>Hyphomicrobiales</taxon>
        <taxon>Rhizobiaceae</taxon>
        <taxon>Sinorhizobium/Ensifer group</taxon>
        <taxon>Ensifer</taxon>
    </lineage>
</organism>
<name>A0ABY8HKE8_ENSAD</name>
<dbReference type="Proteomes" id="UP001214094">
    <property type="component" value="Chromosome"/>
</dbReference>
<protein>
    <submittedName>
        <fullName evidence="1">Uncharacterized protein</fullName>
    </submittedName>
</protein>
<reference evidence="1 2" key="1">
    <citation type="submission" date="2023-03" db="EMBL/GenBank/DDBJ databases">
        <title>Comparative genome and transcriptome analysis combination mining strategies for increasing vitamin B12 production of Ensifer adhaerens strain.</title>
        <authorList>
            <person name="Yongheng L."/>
        </authorList>
    </citation>
    <scope>NUCLEOTIDE SEQUENCE [LARGE SCALE GENOMIC DNA]</scope>
    <source>
        <strain evidence="1 2">Casida A-T305</strain>
    </source>
</reference>
<dbReference type="GeneID" id="74309039"/>
<evidence type="ECO:0000313" key="2">
    <source>
        <dbReference type="Proteomes" id="UP001214094"/>
    </source>
</evidence>
<evidence type="ECO:0000313" key="1">
    <source>
        <dbReference type="EMBL" id="WFP92613.1"/>
    </source>
</evidence>